<sequence length="74" mass="8383">MDTKEELLPFIREMLQQKPTRSMIKIYAIGSTLAKHNSVTEVGWGEVSCSMFRAGRGRIEPLAITAYILLRNTL</sequence>
<accession>A0A3B3ZZL4</accession>
<reference evidence="1" key="1">
    <citation type="submission" date="2025-08" db="UniProtKB">
        <authorList>
            <consortium name="Ensembl"/>
        </authorList>
    </citation>
    <scope>IDENTIFICATION</scope>
</reference>
<dbReference type="InterPro" id="IPR016821">
    <property type="entry name" value="G0S2"/>
</dbReference>
<reference evidence="1" key="2">
    <citation type="submission" date="2025-09" db="UniProtKB">
        <authorList>
            <consortium name="Ensembl"/>
        </authorList>
    </citation>
    <scope>IDENTIFICATION</scope>
</reference>
<dbReference type="PANTHER" id="PTHR15570">
    <property type="entry name" value="G0/G1 SWITCH PROTEIN 2"/>
    <property type="match status" value="1"/>
</dbReference>
<keyword evidence="2" id="KW-1185">Reference proteome</keyword>
<dbReference type="Proteomes" id="UP000261520">
    <property type="component" value="Unplaced"/>
</dbReference>
<proteinExistence type="predicted"/>
<dbReference type="PANTHER" id="PTHR15570:SF2">
    <property type="entry name" value="G0_G1 SWITCH PROTEIN 2"/>
    <property type="match status" value="1"/>
</dbReference>
<protein>
    <submittedName>
        <fullName evidence="1">Uncharacterized protein</fullName>
    </submittedName>
</protein>
<dbReference type="Ensembl" id="ENSPMGT00000010630.1">
    <property type="protein sequence ID" value="ENSPMGP00000009970.1"/>
    <property type="gene ID" value="ENSPMGG00000008266.1"/>
</dbReference>
<dbReference type="Pfam" id="PF15103">
    <property type="entry name" value="G0-G1_switch_2"/>
    <property type="match status" value="1"/>
</dbReference>
<name>A0A3B3ZZL4_9GOBI</name>
<organism evidence="1 2">
    <name type="scientific">Periophthalmus magnuspinnatus</name>
    <dbReference type="NCBI Taxonomy" id="409849"/>
    <lineage>
        <taxon>Eukaryota</taxon>
        <taxon>Metazoa</taxon>
        <taxon>Chordata</taxon>
        <taxon>Craniata</taxon>
        <taxon>Vertebrata</taxon>
        <taxon>Euteleostomi</taxon>
        <taxon>Actinopterygii</taxon>
        <taxon>Neopterygii</taxon>
        <taxon>Teleostei</taxon>
        <taxon>Neoteleostei</taxon>
        <taxon>Acanthomorphata</taxon>
        <taxon>Gobiaria</taxon>
        <taxon>Gobiiformes</taxon>
        <taxon>Gobioidei</taxon>
        <taxon>Gobiidae</taxon>
        <taxon>Oxudercinae</taxon>
        <taxon>Periophthalmus</taxon>
    </lineage>
</organism>
<evidence type="ECO:0000313" key="2">
    <source>
        <dbReference type="Proteomes" id="UP000261520"/>
    </source>
</evidence>
<dbReference type="AlphaFoldDB" id="A0A3B3ZZL4"/>
<evidence type="ECO:0000313" key="1">
    <source>
        <dbReference type="Ensembl" id="ENSPMGP00000009970.1"/>
    </source>
</evidence>